<feature type="repeat" description="TPR" evidence="1">
    <location>
        <begin position="321"/>
        <end position="354"/>
    </location>
</feature>
<organism evidence="3">
    <name type="scientific">Timema douglasi</name>
    <name type="common">Walking stick</name>
    <dbReference type="NCBI Taxonomy" id="61478"/>
    <lineage>
        <taxon>Eukaryota</taxon>
        <taxon>Metazoa</taxon>
        <taxon>Ecdysozoa</taxon>
        <taxon>Arthropoda</taxon>
        <taxon>Hexapoda</taxon>
        <taxon>Insecta</taxon>
        <taxon>Pterygota</taxon>
        <taxon>Neoptera</taxon>
        <taxon>Polyneoptera</taxon>
        <taxon>Phasmatodea</taxon>
        <taxon>Timematodea</taxon>
        <taxon>Timematoidea</taxon>
        <taxon>Timematidae</taxon>
        <taxon>Timema</taxon>
    </lineage>
</organism>
<dbReference type="InterPro" id="IPR011990">
    <property type="entry name" value="TPR-like_helical_dom_sf"/>
</dbReference>
<dbReference type="InterPro" id="IPR019734">
    <property type="entry name" value="TPR_rpt"/>
</dbReference>
<protein>
    <submittedName>
        <fullName evidence="3">Uncharacterized protein</fullName>
    </submittedName>
</protein>
<dbReference type="SUPFAM" id="SSF48452">
    <property type="entry name" value="TPR-like"/>
    <property type="match status" value="1"/>
</dbReference>
<name>A0A7R8VJN2_TIMDO</name>
<reference evidence="3" key="1">
    <citation type="submission" date="2020-11" db="EMBL/GenBank/DDBJ databases">
        <authorList>
            <person name="Tran Van P."/>
        </authorList>
    </citation>
    <scope>NUCLEOTIDE SEQUENCE</scope>
</reference>
<dbReference type="AlphaFoldDB" id="A0A7R8VJN2"/>
<keyword evidence="1" id="KW-0802">TPR repeat</keyword>
<dbReference type="PANTHER" id="PTHR23184">
    <property type="entry name" value="TETRATRICOPEPTIDE REPEAT PROTEIN 14"/>
    <property type="match status" value="1"/>
</dbReference>
<accession>A0A7R8VJN2</accession>
<evidence type="ECO:0000313" key="3">
    <source>
        <dbReference type="EMBL" id="CAD7197837.1"/>
    </source>
</evidence>
<dbReference type="PANTHER" id="PTHR23184:SF9">
    <property type="entry name" value="TETRATRICOPEPTIDE REPEAT PROTEIN 14"/>
    <property type="match status" value="1"/>
</dbReference>
<gene>
    <name evidence="3" type="ORF">TDIB3V08_LOCUS4135</name>
</gene>
<sequence>MESTPDPELITRSLNFHGQPLQKLWEADLNTLSLELQDPDFEVYQQRQKHLSFQDRGKRQKLQQFIVKKASALFDSSMKNTGVKEKITSDEEPGMEEGSASYRGEPGRKEGSVSYRVEPGRKEGLACYRGKPDRKEGSACYRGELGSFKQSFVNWDKSISESTIIEIQGGSSPFIVNNIVAFCPMSNIIPAADKKNLSRTYMMNDTVCCEVIEIIPDTDKLVCGMKGTLLPPGSDQGARLGLIHSDDFPPAYKKEIEMKGETYEQVLEKSVGFFNPNNINYLANHLGLGSTNHSNMLGLRGRFPEQDYASELRQVQASKWAFRSVAEGIEHFKSGRHSEAFQCLNKALNIDPRNVEGLVARGAL</sequence>
<dbReference type="InterPro" id="IPR039190">
    <property type="entry name" value="TTC14"/>
</dbReference>
<evidence type="ECO:0000256" key="1">
    <source>
        <dbReference type="PROSITE-ProRule" id="PRU00339"/>
    </source>
</evidence>
<dbReference type="Gene3D" id="1.25.40.10">
    <property type="entry name" value="Tetratricopeptide repeat domain"/>
    <property type="match status" value="1"/>
</dbReference>
<dbReference type="EMBL" id="OA565854">
    <property type="protein sequence ID" value="CAD7197837.1"/>
    <property type="molecule type" value="Genomic_DNA"/>
</dbReference>
<feature type="region of interest" description="Disordered" evidence="2">
    <location>
        <begin position="84"/>
        <end position="115"/>
    </location>
</feature>
<dbReference type="PROSITE" id="PS50005">
    <property type="entry name" value="TPR"/>
    <property type="match status" value="1"/>
</dbReference>
<proteinExistence type="predicted"/>
<evidence type="ECO:0000256" key="2">
    <source>
        <dbReference type="SAM" id="MobiDB-lite"/>
    </source>
</evidence>